<sequence>MPPLSGRQTQFYIDVVYGVAFSLGFGYLLVFGMDARVAALQGGLVLGYFLRVWENMSIYEQILEEEVAQAAETQVAAEVEDQVSGAVADEVETHVEEEVDDAVPERVEEEVDDRVQERVAEEVDDAVPERVEEEVEERIENAESRRSDAAGDPSA</sequence>
<feature type="region of interest" description="Disordered" evidence="1">
    <location>
        <begin position="95"/>
        <end position="155"/>
    </location>
</feature>
<evidence type="ECO:0000256" key="1">
    <source>
        <dbReference type="SAM" id="MobiDB-lite"/>
    </source>
</evidence>
<evidence type="ECO:0000256" key="2">
    <source>
        <dbReference type="SAM" id="Phobius"/>
    </source>
</evidence>
<accession>A0A0U5H9D1</accession>
<dbReference type="EMBL" id="LN831302">
    <property type="protein sequence ID" value="CQH60982.1"/>
    <property type="molecule type" value="Genomic_DNA"/>
</dbReference>
<evidence type="ECO:0000313" key="4">
    <source>
        <dbReference type="Proteomes" id="UP000066737"/>
    </source>
</evidence>
<evidence type="ECO:0008006" key="5">
    <source>
        <dbReference type="Google" id="ProtNLM"/>
    </source>
</evidence>
<dbReference type="GeneID" id="91108015"/>
<keyword evidence="2" id="KW-0812">Transmembrane</keyword>
<feature type="compositionally biased region" description="Acidic residues" evidence="1">
    <location>
        <begin position="97"/>
        <end position="112"/>
    </location>
</feature>
<feature type="transmembrane region" description="Helical" evidence="2">
    <location>
        <begin position="12"/>
        <end position="31"/>
    </location>
</feature>
<feature type="compositionally biased region" description="Basic and acidic residues" evidence="1">
    <location>
        <begin position="138"/>
        <end position="149"/>
    </location>
</feature>
<feature type="compositionally biased region" description="Acidic residues" evidence="1">
    <location>
        <begin position="122"/>
        <end position="137"/>
    </location>
</feature>
<organism evidence="3 4">
    <name type="scientific">Halobacterium hubeiense</name>
    <dbReference type="NCBI Taxonomy" id="1407499"/>
    <lineage>
        <taxon>Archaea</taxon>
        <taxon>Methanobacteriati</taxon>
        <taxon>Methanobacteriota</taxon>
        <taxon>Stenosarchaea group</taxon>
        <taxon>Halobacteria</taxon>
        <taxon>Halobacteriales</taxon>
        <taxon>Halobacteriaceae</taxon>
        <taxon>Halobacterium</taxon>
    </lineage>
</organism>
<dbReference type="OrthoDB" id="331560at2157"/>
<evidence type="ECO:0000313" key="3">
    <source>
        <dbReference type="EMBL" id="CQH60982.1"/>
    </source>
</evidence>
<proteinExistence type="predicted"/>
<dbReference type="RefSeq" id="WP_059057688.1">
    <property type="nucleotide sequence ID" value="NZ_CEML01000001.1"/>
</dbReference>
<keyword evidence="2" id="KW-1133">Transmembrane helix</keyword>
<dbReference type="KEGG" id="hhb:Hhub_3337"/>
<dbReference type="STRING" id="1407499.HHUB_3337"/>
<dbReference type="Proteomes" id="UP000066737">
    <property type="component" value="Chromosome I"/>
</dbReference>
<reference evidence="4" key="1">
    <citation type="journal article" date="2016" name="Environ. Microbiol.">
        <title>The complete genome of a viable archaeum isolated from 123-million-year-old rock salt.</title>
        <authorList>
            <person name="Jaakkola S.T."/>
            <person name="Pfeiffer F."/>
            <person name="Ravantti J.J."/>
            <person name="Guo Q."/>
            <person name="Liu Y."/>
            <person name="Chen X."/>
            <person name="Ma H."/>
            <person name="Yang C."/>
            <person name="Oksanen H.M."/>
            <person name="Bamford D.H."/>
        </authorList>
    </citation>
    <scope>NUCLEOTIDE SEQUENCE</scope>
    <source>
        <strain evidence="4">JI20-1</strain>
    </source>
</reference>
<keyword evidence="2" id="KW-0472">Membrane</keyword>
<gene>
    <name evidence="3" type="ORF">HHUB_3337</name>
</gene>
<name>A0A0U5H9D1_9EURY</name>
<protein>
    <recommendedName>
        <fullName evidence="5">Glutamate/valine-rich protein</fullName>
    </recommendedName>
</protein>
<dbReference type="AlphaFoldDB" id="A0A0U5H9D1"/>
<keyword evidence="4" id="KW-1185">Reference proteome</keyword>